<comment type="caution">
    <text evidence="3">The sequence shown here is derived from an EMBL/GenBank/DDBJ whole genome shotgun (WGS) entry which is preliminary data.</text>
</comment>
<feature type="compositionally biased region" description="Pro residues" evidence="1">
    <location>
        <begin position="50"/>
        <end position="62"/>
    </location>
</feature>
<protein>
    <submittedName>
        <fullName evidence="3">Uncharacterized protein</fullName>
    </submittedName>
</protein>
<reference evidence="3 4" key="1">
    <citation type="submission" date="2021-01" db="EMBL/GenBank/DDBJ databases">
        <title>Whole genome shotgun sequence of Planobispora longispora NBRC 13918.</title>
        <authorList>
            <person name="Komaki H."/>
            <person name="Tamura T."/>
        </authorList>
    </citation>
    <scope>NUCLEOTIDE SEQUENCE [LARGE SCALE GENOMIC DNA]</scope>
    <source>
        <strain evidence="3 4">NBRC 13918</strain>
    </source>
</reference>
<proteinExistence type="predicted"/>
<gene>
    <name evidence="3" type="ORF">Plo01_72350</name>
</gene>
<evidence type="ECO:0000256" key="2">
    <source>
        <dbReference type="SAM" id="SignalP"/>
    </source>
</evidence>
<evidence type="ECO:0000256" key="1">
    <source>
        <dbReference type="SAM" id="MobiDB-lite"/>
    </source>
</evidence>
<evidence type="ECO:0000313" key="3">
    <source>
        <dbReference type="EMBL" id="GIH80806.1"/>
    </source>
</evidence>
<evidence type="ECO:0000313" key="4">
    <source>
        <dbReference type="Proteomes" id="UP000616724"/>
    </source>
</evidence>
<keyword evidence="4" id="KW-1185">Reference proteome</keyword>
<dbReference type="AlphaFoldDB" id="A0A8J3WAG1"/>
<name>A0A8J3WAG1_9ACTN</name>
<sequence length="75" mass="7626">MRRSWVVALVLMLAACGSTGVQKTGTAPGGTYSAGRVRLSAERATVPATPAEPVPEGVPLPPGTQARGKQGLQGR</sequence>
<dbReference type="RefSeq" id="WP_203895226.1">
    <property type="nucleotide sequence ID" value="NZ_BOOH01000064.1"/>
</dbReference>
<keyword evidence="2" id="KW-0732">Signal</keyword>
<feature type="chain" id="PRO_5035237761" evidence="2">
    <location>
        <begin position="24"/>
        <end position="75"/>
    </location>
</feature>
<dbReference type="PROSITE" id="PS51257">
    <property type="entry name" value="PROKAR_LIPOPROTEIN"/>
    <property type="match status" value="1"/>
</dbReference>
<accession>A0A8J3WAG1</accession>
<organism evidence="3 4">
    <name type="scientific">Planobispora longispora</name>
    <dbReference type="NCBI Taxonomy" id="28887"/>
    <lineage>
        <taxon>Bacteria</taxon>
        <taxon>Bacillati</taxon>
        <taxon>Actinomycetota</taxon>
        <taxon>Actinomycetes</taxon>
        <taxon>Streptosporangiales</taxon>
        <taxon>Streptosporangiaceae</taxon>
        <taxon>Planobispora</taxon>
    </lineage>
</organism>
<feature type="signal peptide" evidence="2">
    <location>
        <begin position="1"/>
        <end position="23"/>
    </location>
</feature>
<feature type="region of interest" description="Disordered" evidence="1">
    <location>
        <begin position="40"/>
        <end position="75"/>
    </location>
</feature>
<dbReference type="EMBL" id="BOOH01000064">
    <property type="protein sequence ID" value="GIH80806.1"/>
    <property type="molecule type" value="Genomic_DNA"/>
</dbReference>
<dbReference type="Proteomes" id="UP000616724">
    <property type="component" value="Unassembled WGS sequence"/>
</dbReference>